<dbReference type="Gene3D" id="3.10.20.30">
    <property type="match status" value="1"/>
</dbReference>
<evidence type="ECO:0000256" key="4">
    <source>
        <dbReference type="ARBA" id="ARBA00022598"/>
    </source>
</evidence>
<evidence type="ECO:0000313" key="17">
    <source>
        <dbReference type="Proteomes" id="UP001177769"/>
    </source>
</evidence>
<dbReference type="CDD" id="cd00771">
    <property type="entry name" value="ThrRS_core"/>
    <property type="match status" value="1"/>
</dbReference>
<dbReference type="InterPro" id="IPR002314">
    <property type="entry name" value="aa-tRNA-synt_IIb"/>
</dbReference>
<dbReference type="PRINTS" id="PR01047">
    <property type="entry name" value="TRNASYNTHTHR"/>
</dbReference>
<name>A0AA95SQB9_9BURK</name>
<evidence type="ECO:0000313" key="16">
    <source>
        <dbReference type="EMBL" id="WIT11886.1"/>
    </source>
</evidence>
<dbReference type="KEGG" id="pais:PFX98_23930"/>
<dbReference type="GO" id="GO:0005524">
    <property type="term" value="F:ATP binding"/>
    <property type="evidence" value="ECO:0007669"/>
    <property type="project" value="UniProtKB-UniRule"/>
</dbReference>
<comment type="catalytic activity">
    <reaction evidence="12 13">
        <text>tRNA(Thr) + L-threonine + ATP = L-threonyl-tRNA(Thr) + AMP + diphosphate + H(+)</text>
        <dbReference type="Rhea" id="RHEA:24624"/>
        <dbReference type="Rhea" id="RHEA-COMP:9670"/>
        <dbReference type="Rhea" id="RHEA-COMP:9704"/>
        <dbReference type="ChEBI" id="CHEBI:15378"/>
        <dbReference type="ChEBI" id="CHEBI:30616"/>
        <dbReference type="ChEBI" id="CHEBI:33019"/>
        <dbReference type="ChEBI" id="CHEBI:57926"/>
        <dbReference type="ChEBI" id="CHEBI:78442"/>
        <dbReference type="ChEBI" id="CHEBI:78534"/>
        <dbReference type="ChEBI" id="CHEBI:456215"/>
        <dbReference type="EC" id="6.1.1.3"/>
    </reaction>
</comment>
<evidence type="ECO:0000256" key="13">
    <source>
        <dbReference type="HAMAP-Rule" id="MF_00184"/>
    </source>
</evidence>
<comment type="cofactor">
    <cofactor evidence="13">
        <name>Zn(2+)</name>
        <dbReference type="ChEBI" id="CHEBI:29105"/>
    </cofactor>
    <text evidence="13">Binds 1 zinc ion per subunit.</text>
</comment>
<dbReference type="Pfam" id="PF02824">
    <property type="entry name" value="TGS"/>
    <property type="match status" value="1"/>
</dbReference>
<dbReference type="SUPFAM" id="SSF52954">
    <property type="entry name" value="Class II aaRS ABD-related"/>
    <property type="match status" value="1"/>
</dbReference>
<dbReference type="NCBIfam" id="TIGR00418">
    <property type="entry name" value="thrS"/>
    <property type="match status" value="1"/>
</dbReference>
<evidence type="ECO:0000256" key="8">
    <source>
        <dbReference type="ARBA" id="ARBA00022840"/>
    </source>
</evidence>
<keyword evidence="5 13" id="KW-0479">Metal-binding</keyword>
<sequence length="639" mass="71542">MISIQLPDGSKREFAQAVTVAEVAASIGAGLAKAALAGRVGQGDAARLVDTSHLIEADTQLAIITDKDADGLEVIRHSTAHLLAYAVKELFPEAQVTIGPVIEHGFYYDFSYKRPFTPEDLAAIEAKMAELAKKDEKVLRSVLPRDEAVSYFKGIGEAYKAEIIESIPADQDVSLYAEGAFTDLCRGPHVPSTGKLKHFKLMKVAGAYWRGDHRNEQLQRIYGTAWATKDDLAKYLVMLEEAEKRDHRKLGKELELFHIDEHAPGVVFWHPKGWTVWQQVEQYMRAVYRDNGYQEVKGPQLLDKTLWEATGHWDKYRDNMFTTESEKRDYALKPMNCPGHILIFKHGIKSYRDLPLRFGEFGQCHRNEPTGGLHGIMRVRGFTQDDGHIFCTEDQILQECVNYTALLQKVYKDFGFTDIIYKVATRPEARIGSDEVWDKAEHALMESLRASGVEIVIAPGDGAFYGPKIEYTLKDALGRQWQCGTMQVDFSMPGRLGAEYVDEHGERKTPVMLHRAIVGSLERFIGILIEQHAGALPAWLAPTQVVVANITDAQADYVAEIVKTLQKQGLRVSSDLRNEKITYKIREHSLQKVPFILVVGDKEKANGAVAVRARGNQDLGVMALEDFIAKITSDIAAKT</sequence>
<feature type="binding site" evidence="13">
    <location>
        <position position="514"/>
    </location>
    <ligand>
        <name>Zn(2+)</name>
        <dbReference type="ChEBI" id="CHEBI:29105"/>
        <note>catalytic</note>
    </ligand>
</feature>
<dbReference type="Gene3D" id="3.30.980.10">
    <property type="entry name" value="Threonyl-trna Synthetase, Chain A, domain 2"/>
    <property type="match status" value="1"/>
</dbReference>
<comment type="similarity">
    <text evidence="1 13">Belongs to the class-II aminoacyl-tRNA synthetase family.</text>
</comment>
<protein>
    <recommendedName>
        <fullName evidence="13">Threonine--tRNA ligase</fullName>
        <ecNumber evidence="13">6.1.1.3</ecNumber>
    </recommendedName>
    <alternativeName>
        <fullName evidence="13">Threonyl-tRNA synthetase</fullName>
        <shortName evidence="13">ThrRS</shortName>
    </alternativeName>
</protein>
<dbReference type="FunFam" id="3.30.54.20:FF:000002">
    <property type="entry name" value="Threonine--tRNA ligase"/>
    <property type="match status" value="1"/>
</dbReference>
<feature type="domain" description="Aminoacyl-transfer RNA synthetases class-II family profile" evidence="14">
    <location>
        <begin position="265"/>
        <end position="537"/>
    </location>
</feature>
<feature type="domain" description="TGS" evidence="15">
    <location>
        <begin position="1"/>
        <end position="65"/>
    </location>
</feature>
<dbReference type="InterPro" id="IPR012675">
    <property type="entry name" value="Beta-grasp_dom_sf"/>
</dbReference>
<evidence type="ECO:0000256" key="7">
    <source>
        <dbReference type="ARBA" id="ARBA00022833"/>
    </source>
</evidence>
<dbReference type="SUPFAM" id="SSF55186">
    <property type="entry name" value="ThrRS/AlaRS common domain"/>
    <property type="match status" value="1"/>
</dbReference>
<dbReference type="RefSeq" id="WP_285232970.1">
    <property type="nucleotide sequence ID" value="NZ_CP116346.1"/>
</dbReference>
<evidence type="ECO:0000259" key="15">
    <source>
        <dbReference type="PROSITE" id="PS51880"/>
    </source>
</evidence>
<dbReference type="PROSITE" id="PS50862">
    <property type="entry name" value="AA_TRNA_LIGASE_II"/>
    <property type="match status" value="1"/>
</dbReference>
<dbReference type="InterPro" id="IPR036621">
    <property type="entry name" value="Anticodon-bd_dom_sf"/>
</dbReference>
<evidence type="ECO:0000256" key="6">
    <source>
        <dbReference type="ARBA" id="ARBA00022741"/>
    </source>
</evidence>
<dbReference type="InterPro" id="IPR033728">
    <property type="entry name" value="ThrRS_core"/>
</dbReference>
<dbReference type="PROSITE" id="PS51880">
    <property type="entry name" value="TGS"/>
    <property type="match status" value="1"/>
</dbReference>
<dbReference type="InterPro" id="IPR047246">
    <property type="entry name" value="ThrRS_anticodon"/>
</dbReference>
<dbReference type="InterPro" id="IPR012947">
    <property type="entry name" value="tRNA_SAD"/>
</dbReference>
<dbReference type="CDD" id="cd00860">
    <property type="entry name" value="ThrRS_anticodon"/>
    <property type="match status" value="1"/>
</dbReference>
<evidence type="ECO:0000256" key="5">
    <source>
        <dbReference type="ARBA" id="ARBA00022723"/>
    </source>
</evidence>
<evidence type="ECO:0000256" key="2">
    <source>
        <dbReference type="ARBA" id="ARBA00022490"/>
    </source>
</evidence>
<dbReference type="AlphaFoldDB" id="A0AA95SQB9"/>
<evidence type="ECO:0000256" key="3">
    <source>
        <dbReference type="ARBA" id="ARBA00022555"/>
    </source>
</evidence>
<dbReference type="SUPFAM" id="SSF55681">
    <property type="entry name" value="Class II aaRS and biotin synthetases"/>
    <property type="match status" value="1"/>
</dbReference>
<feature type="binding site" evidence="13">
    <location>
        <position position="388"/>
    </location>
    <ligand>
        <name>Zn(2+)</name>
        <dbReference type="ChEBI" id="CHEBI:29105"/>
        <note>catalytic</note>
    </ligand>
</feature>
<dbReference type="FunFam" id="3.30.980.10:FF:000005">
    <property type="entry name" value="Threonyl-tRNA synthetase, mitochondrial"/>
    <property type="match status" value="1"/>
</dbReference>
<dbReference type="FunFam" id="3.30.930.10:FF:000002">
    <property type="entry name" value="Threonine--tRNA ligase"/>
    <property type="match status" value="1"/>
</dbReference>
<keyword evidence="4 13" id="KW-0436">Ligase</keyword>
<evidence type="ECO:0000256" key="1">
    <source>
        <dbReference type="ARBA" id="ARBA00008226"/>
    </source>
</evidence>
<dbReference type="GO" id="GO:0006435">
    <property type="term" value="P:threonyl-tRNA aminoacylation"/>
    <property type="evidence" value="ECO:0007669"/>
    <property type="project" value="UniProtKB-UniRule"/>
</dbReference>
<dbReference type="FunFam" id="3.10.20.30:FF:000005">
    <property type="entry name" value="Threonine--tRNA ligase"/>
    <property type="match status" value="1"/>
</dbReference>
<proteinExistence type="inferred from homology"/>
<dbReference type="InterPro" id="IPR004095">
    <property type="entry name" value="TGS"/>
</dbReference>
<dbReference type="InterPro" id="IPR002320">
    <property type="entry name" value="Thr-tRNA-ligase_IIa"/>
</dbReference>
<keyword evidence="8 13" id="KW-0067">ATP-binding</keyword>
<dbReference type="FunFam" id="3.40.50.800:FF:000001">
    <property type="entry name" value="Threonine--tRNA ligase"/>
    <property type="match status" value="1"/>
</dbReference>
<feature type="binding site" evidence="13">
    <location>
        <position position="337"/>
    </location>
    <ligand>
        <name>Zn(2+)</name>
        <dbReference type="ChEBI" id="CHEBI:29105"/>
        <note>catalytic</note>
    </ligand>
</feature>
<dbReference type="InterPro" id="IPR004154">
    <property type="entry name" value="Anticodon-bd"/>
</dbReference>
<keyword evidence="11 13" id="KW-0030">Aminoacyl-tRNA synthetase</keyword>
<accession>A0AA95SQB9</accession>
<comment type="subcellular location">
    <subcellularLocation>
        <location evidence="13">Cytoplasm</location>
    </subcellularLocation>
</comment>
<dbReference type="GO" id="GO:0000049">
    <property type="term" value="F:tRNA binding"/>
    <property type="evidence" value="ECO:0007669"/>
    <property type="project" value="UniProtKB-KW"/>
</dbReference>
<dbReference type="EC" id="6.1.1.3" evidence="13"/>
<dbReference type="GO" id="GO:0005737">
    <property type="term" value="C:cytoplasm"/>
    <property type="evidence" value="ECO:0007669"/>
    <property type="project" value="UniProtKB-SubCell"/>
</dbReference>
<evidence type="ECO:0000256" key="12">
    <source>
        <dbReference type="ARBA" id="ARBA00049515"/>
    </source>
</evidence>
<dbReference type="GO" id="GO:0046872">
    <property type="term" value="F:metal ion binding"/>
    <property type="evidence" value="ECO:0007669"/>
    <property type="project" value="UniProtKB-KW"/>
</dbReference>
<dbReference type="InterPro" id="IPR012676">
    <property type="entry name" value="TGS-like"/>
</dbReference>
<dbReference type="InterPro" id="IPR018163">
    <property type="entry name" value="Thr/Ala-tRNA-synth_IIc_edit"/>
</dbReference>
<dbReference type="Pfam" id="PF07973">
    <property type="entry name" value="tRNA_SAD"/>
    <property type="match status" value="1"/>
</dbReference>
<keyword evidence="2 13" id="KW-0963">Cytoplasm</keyword>
<dbReference type="Pfam" id="PF03129">
    <property type="entry name" value="HGTP_anticodon"/>
    <property type="match status" value="1"/>
</dbReference>
<dbReference type="SMART" id="SM00863">
    <property type="entry name" value="tRNA_SAD"/>
    <property type="match status" value="1"/>
</dbReference>
<keyword evidence="10 13" id="KW-0648">Protein biosynthesis</keyword>
<dbReference type="PANTHER" id="PTHR11451:SF44">
    <property type="entry name" value="THREONINE--TRNA LIGASE, CHLOROPLASTIC_MITOCHONDRIAL 2"/>
    <property type="match status" value="1"/>
</dbReference>
<evidence type="ECO:0000256" key="10">
    <source>
        <dbReference type="ARBA" id="ARBA00022917"/>
    </source>
</evidence>
<dbReference type="InterPro" id="IPR006195">
    <property type="entry name" value="aa-tRNA-synth_II"/>
</dbReference>
<dbReference type="Gene3D" id="3.30.930.10">
    <property type="entry name" value="Bira Bifunctional Protein, Domain 2"/>
    <property type="match status" value="1"/>
</dbReference>
<evidence type="ECO:0000256" key="11">
    <source>
        <dbReference type="ARBA" id="ARBA00023146"/>
    </source>
</evidence>
<dbReference type="GO" id="GO:0004829">
    <property type="term" value="F:threonine-tRNA ligase activity"/>
    <property type="evidence" value="ECO:0007669"/>
    <property type="project" value="UniProtKB-UniRule"/>
</dbReference>
<evidence type="ECO:0000259" key="14">
    <source>
        <dbReference type="PROSITE" id="PS50862"/>
    </source>
</evidence>
<dbReference type="Pfam" id="PF00587">
    <property type="entry name" value="tRNA-synt_2b"/>
    <property type="match status" value="1"/>
</dbReference>
<keyword evidence="6 13" id="KW-0547">Nucleotide-binding</keyword>
<dbReference type="Proteomes" id="UP001177769">
    <property type="component" value="Chromosome"/>
</dbReference>
<dbReference type="Gene3D" id="3.30.54.20">
    <property type="match status" value="1"/>
</dbReference>
<dbReference type="HAMAP" id="MF_00184">
    <property type="entry name" value="Thr_tRNA_synth"/>
    <property type="match status" value="1"/>
</dbReference>
<dbReference type="EMBL" id="CP116346">
    <property type="protein sequence ID" value="WIT11886.1"/>
    <property type="molecule type" value="Genomic_DNA"/>
</dbReference>
<evidence type="ECO:0000256" key="9">
    <source>
        <dbReference type="ARBA" id="ARBA00022884"/>
    </source>
</evidence>
<keyword evidence="3 13" id="KW-0820">tRNA-binding</keyword>
<reference evidence="16" key="1">
    <citation type="submission" date="2023-01" db="EMBL/GenBank/DDBJ databases">
        <title>Whole genome sequence of Paucibacter sp. S2-9 isolated from pond sediment.</title>
        <authorList>
            <person name="Jung J.Y."/>
        </authorList>
    </citation>
    <scope>NUCLEOTIDE SEQUENCE</scope>
    <source>
        <strain evidence="16">S2-9</strain>
    </source>
</reference>
<keyword evidence="7 13" id="KW-0862">Zinc</keyword>
<keyword evidence="9 13" id="KW-0694">RNA-binding</keyword>
<dbReference type="Gene3D" id="3.40.50.800">
    <property type="entry name" value="Anticodon-binding domain"/>
    <property type="match status" value="1"/>
</dbReference>
<feature type="region of interest" description="Catalytic" evidence="13">
    <location>
        <begin position="246"/>
        <end position="537"/>
    </location>
</feature>
<gene>
    <name evidence="13 16" type="primary">thrS</name>
    <name evidence="16" type="ORF">PFX98_23930</name>
</gene>
<keyword evidence="17" id="KW-1185">Reference proteome</keyword>
<organism evidence="16 17">
    <name type="scientific">Paucibacter sediminis</name>
    <dbReference type="NCBI Taxonomy" id="3019553"/>
    <lineage>
        <taxon>Bacteria</taxon>
        <taxon>Pseudomonadati</taxon>
        <taxon>Pseudomonadota</taxon>
        <taxon>Betaproteobacteria</taxon>
        <taxon>Burkholderiales</taxon>
        <taxon>Sphaerotilaceae</taxon>
        <taxon>Roseateles</taxon>
    </lineage>
</organism>
<dbReference type="CDD" id="cd01667">
    <property type="entry name" value="TGS_ThrRS"/>
    <property type="match status" value="1"/>
</dbReference>
<dbReference type="SUPFAM" id="SSF81271">
    <property type="entry name" value="TGS-like"/>
    <property type="match status" value="1"/>
</dbReference>
<comment type="subunit">
    <text evidence="13">Homodimer.</text>
</comment>
<dbReference type="PANTHER" id="PTHR11451">
    <property type="entry name" value="THREONINE-TRNA LIGASE"/>
    <property type="match status" value="1"/>
</dbReference>
<dbReference type="InterPro" id="IPR045864">
    <property type="entry name" value="aa-tRNA-synth_II/BPL/LPL"/>
</dbReference>